<dbReference type="AlphaFoldDB" id="A0A4C1VBF1"/>
<feature type="region of interest" description="Disordered" evidence="1">
    <location>
        <begin position="1"/>
        <end position="20"/>
    </location>
</feature>
<evidence type="ECO:0000313" key="3">
    <source>
        <dbReference type="Proteomes" id="UP000299102"/>
    </source>
</evidence>
<name>A0A4C1VBF1_EUMVA</name>
<feature type="compositionally biased region" description="Basic residues" evidence="1">
    <location>
        <begin position="84"/>
        <end position="95"/>
    </location>
</feature>
<feature type="region of interest" description="Disordered" evidence="1">
    <location>
        <begin position="49"/>
        <end position="95"/>
    </location>
</feature>
<dbReference type="EMBL" id="BGZK01000312">
    <property type="protein sequence ID" value="GBP35949.1"/>
    <property type="molecule type" value="Genomic_DNA"/>
</dbReference>
<accession>A0A4C1VBF1</accession>
<protein>
    <submittedName>
        <fullName evidence="2">Uncharacterized protein</fullName>
    </submittedName>
</protein>
<keyword evidence="3" id="KW-1185">Reference proteome</keyword>
<gene>
    <name evidence="2" type="ORF">EVAR_91500_1</name>
</gene>
<sequence>MHTSENCNRRRRRRRRKRLTSALLSRVPVRAGAGRVTYYTRRLRLRTPTSRAEAVAGRSRAHTQRPECPARGGGACLLRDSRQHPRRRRAAVPDP</sequence>
<evidence type="ECO:0000256" key="1">
    <source>
        <dbReference type="SAM" id="MobiDB-lite"/>
    </source>
</evidence>
<comment type="caution">
    <text evidence="2">The sequence shown here is derived from an EMBL/GenBank/DDBJ whole genome shotgun (WGS) entry which is preliminary data.</text>
</comment>
<proteinExistence type="predicted"/>
<feature type="compositionally biased region" description="Basic residues" evidence="1">
    <location>
        <begin position="9"/>
        <end position="19"/>
    </location>
</feature>
<dbReference type="Proteomes" id="UP000299102">
    <property type="component" value="Unassembled WGS sequence"/>
</dbReference>
<reference evidence="2 3" key="1">
    <citation type="journal article" date="2019" name="Commun. Biol.">
        <title>The bagworm genome reveals a unique fibroin gene that provides high tensile strength.</title>
        <authorList>
            <person name="Kono N."/>
            <person name="Nakamura H."/>
            <person name="Ohtoshi R."/>
            <person name="Tomita M."/>
            <person name="Numata K."/>
            <person name="Arakawa K."/>
        </authorList>
    </citation>
    <scope>NUCLEOTIDE SEQUENCE [LARGE SCALE GENOMIC DNA]</scope>
</reference>
<organism evidence="2 3">
    <name type="scientific">Eumeta variegata</name>
    <name type="common">Bagworm moth</name>
    <name type="synonym">Eumeta japonica</name>
    <dbReference type="NCBI Taxonomy" id="151549"/>
    <lineage>
        <taxon>Eukaryota</taxon>
        <taxon>Metazoa</taxon>
        <taxon>Ecdysozoa</taxon>
        <taxon>Arthropoda</taxon>
        <taxon>Hexapoda</taxon>
        <taxon>Insecta</taxon>
        <taxon>Pterygota</taxon>
        <taxon>Neoptera</taxon>
        <taxon>Endopterygota</taxon>
        <taxon>Lepidoptera</taxon>
        <taxon>Glossata</taxon>
        <taxon>Ditrysia</taxon>
        <taxon>Tineoidea</taxon>
        <taxon>Psychidae</taxon>
        <taxon>Oiketicinae</taxon>
        <taxon>Eumeta</taxon>
    </lineage>
</organism>
<evidence type="ECO:0000313" key="2">
    <source>
        <dbReference type="EMBL" id="GBP35949.1"/>
    </source>
</evidence>